<dbReference type="InterPro" id="IPR025966">
    <property type="entry name" value="OppC_N"/>
</dbReference>
<dbReference type="Gene3D" id="1.10.3720.10">
    <property type="entry name" value="MetI-like"/>
    <property type="match status" value="1"/>
</dbReference>
<feature type="transmembrane region" description="Helical" evidence="7">
    <location>
        <begin position="148"/>
        <end position="170"/>
    </location>
</feature>
<evidence type="ECO:0000256" key="4">
    <source>
        <dbReference type="ARBA" id="ARBA00022692"/>
    </source>
</evidence>
<evidence type="ECO:0000313" key="10">
    <source>
        <dbReference type="EMBL" id="QDO88886.1"/>
    </source>
</evidence>
<keyword evidence="2 7" id="KW-0813">Transport</keyword>
<evidence type="ECO:0000256" key="6">
    <source>
        <dbReference type="ARBA" id="ARBA00023136"/>
    </source>
</evidence>
<feature type="transmembrane region" description="Helical" evidence="7">
    <location>
        <begin position="263"/>
        <end position="288"/>
    </location>
</feature>
<dbReference type="SUPFAM" id="SSF161098">
    <property type="entry name" value="MetI-like"/>
    <property type="match status" value="1"/>
</dbReference>
<dbReference type="RefSeq" id="WP_143783563.1">
    <property type="nucleotide sequence ID" value="NZ_CP041616.1"/>
</dbReference>
<feature type="transmembrane region" description="Helical" evidence="7">
    <location>
        <begin position="312"/>
        <end position="331"/>
    </location>
</feature>
<dbReference type="GO" id="GO:0005886">
    <property type="term" value="C:plasma membrane"/>
    <property type="evidence" value="ECO:0007669"/>
    <property type="project" value="UniProtKB-SubCell"/>
</dbReference>
<keyword evidence="6 7" id="KW-0472">Membrane</keyword>
<gene>
    <name evidence="10" type="ORF">FNH13_11570</name>
</gene>
<accession>A0A516GBI8</accession>
<comment type="similarity">
    <text evidence="7">Belongs to the binding-protein-dependent transport system permease family.</text>
</comment>
<feature type="region of interest" description="Disordered" evidence="8">
    <location>
        <begin position="1"/>
        <end position="36"/>
    </location>
</feature>
<evidence type="ECO:0000256" key="5">
    <source>
        <dbReference type="ARBA" id="ARBA00022989"/>
    </source>
</evidence>
<feature type="compositionally biased region" description="Basic and acidic residues" evidence="8">
    <location>
        <begin position="1"/>
        <end position="25"/>
    </location>
</feature>
<protein>
    <submittedName>
        <fullName evidence="10">ABC transporter permease</fullName>
    </submittedName>
</protein>
<dbReference type="InterPro" id="IPR035906">
    <property type="entry name" value="MetI-like_sf"/>
</dbReference>
<keyword evidence="3" id="KW-1003">Cell membrane</keyword>
<dbReference type="InterPro" id="IPR000515">
    <property type="entry name" value="MetI-like"/>
</dbReference>
<dbReference type="KEGG" id="orz:FNH13_11570"/>
<feature type="transmembrane region" description="Helical" evidence="7">
    <location>
        <begin position="68"/>
        <end position="91"/>
    </location>
</feature>
<keyword evidence="5 7" id="KW-1133">Transmembrane helix</keyword>
<dbReference type="Pfam" id="PF00528">
    <property type="entry name" value="BPD_transp_1"/>
    <property type="match status" value="1"/>
</dbReference>
<dbReference type="OrthoDB" id="6637947at2"/>
<evidence type="ECO:0000256" key="2">
    <source>
        <dbReference type="ARBA" id="ARBA00022448"/>
    </source>
</evidence>
<keyword evidence="4 7" id="KW-0812">Transmembrane</keyword>
<reference evidence="10 11" key="1">
    <citation type="submission" date="2019-07" db="EMBL/GenBank/DDBJ databases">
        <title>complete genome sequencing of Ornithinimicrobium sp. H23M54.</title>
        <authorList>
            <person name="Bae J.-W."/>
            <person name="Lee S.-Y."/>
        </authorList>
    </citation>
    <scope>NUCLEOTIDE SEQUENCE [LARGE SCALE GENOMIC DNA]</scope>
    <source>
        <strain evidence="10 11">H23M54</strain>
    </source>
</reference>
<sequence>MTDNDKPETPGSGEERLSPIPEMHDPGSAQSAGTTTDALSVEKQIDLTQKSYSQGELIRRRFFRHKGAMFSLAFLVFVVVMAISSIGYFFIPGWWDKDYWSAATIVDGGRPTLSLFPPAWGEQPFGQENAGKDYFALTMRGTQRSLTIAFTVGILTTMLGTLIGAIAGYFRGWVEAILMRVTDLFIVIPLLVLAAVLGQRSGGGIWPLAIMLSLVSWTGLARLVRGEVLSLREREFVTAAEAIGTSPWRIIFKHILPNTMGTIIVSATLTISAVILLESALSFLGFGVRPPDTSLGLLISTYQNSFTVRPWLFWWPGMVILGIALSVNFLGDGLRDAFDPRQSRSD</sequence>
<feature type="transmembrane region" description="Helical" evidence="7">
    <location>
        <begin position="177"/>
        <end position="198"/>
    </location>
</feature>
<dbReference type="GO" id="GO:0055085">
    <property type="term" value="P:transmembrane transport"/>
    <property type="evidence" value="ECO:0007669"/>
    <property type="project" value="InterPro"/>
</dbReference>
<evidence type="ECO:0000256" key="1">
    <source>
        <dbReference type="ARBA" id="ARBA00004651"/>
    </source>
</evidence>
<proteinExistence type="inferred from homology"/>
<feature type="domain" description="ABC transmembrane type-1" evidence="9">
    <location>
        <begin position="142"/>
        <end position="331"/>
    </location>
</feature>
<organism evidence="10 11">
    <name type="scientific">Ornithinimicrobium ciconiae</name>
    <dbReference type="NCBI Taxonomy" id="2594265"/>
    <lineage>
        <taxon>Bacteria</taxon>
        <taxon>Bacillati</taxon>
        <taxon>Actinomycetota</taxon>
        <taxon>Actinomycetes</taxon>
        <taxon>Micrococcales</taxon>
        <taxon>Ornithinimicrobiaceae</taxon>
        <taxon>Ornithinimicrobium</taxon>
    </lineage>
</organism>
<comment type="subcellular location">
    <subcellularLocation>
        <location evidence="1 7">Cell membrane</location>
        <topology evidence="1 7">Multi-pass membrane protein</topology>
    </subcellularLocation>
</comment>
<dbReference type="PANTHER" id="PTHR43386:SF1">
    <property type="entry name" value="D,D-DIPEPTIDE TRANSPORT SYSTEM PERMEASE PROTEIN DDPC-RELATED"/>
    <property type="match status" value="1"/>
</dbReference>
<feature type="transmembrane region" description="Helical" evidence="7">
    <location>
        <begin position="204"/>
        <end position="224"/>
    </location>
</feature>
<dbReference type="Proteomes" id="UP000315395">
    <property type="component" value="Chromosome"/>
</dbReference>
<evidence type="ECO:0000313" key="11">
    <source>
        <dbReference type="Proteomes" id="UP000315395"/>
    </source>
</evidence>
<evidence type="ECO:0000259" key="9">
    <source>
        <dbReference type="PROSITE" id="PS50928"/>
    </source>
</evidence>
<dbReference type="AlphaFoldDB" id="A0A516GBI8"/>
<evidence type="ECO:0000256" key="7">
    <source>
        <dbReference type="RuleBase" id="RU363032"/>
    </source>
</evidence>
<dbReference type="CDD" id="cd06261">
    <property type="entry name" value="TM_PBP2"/>
    <property type="match status" value="1"/>
</dbReference>
<dbReference type="Pfam" id="PF12911">
    <property type="entry name" value="OppC_N"/>
    <property type="match status" value="1"/>
</dbReference>
<dbReference type="PROSITE" id="PS50928">
    <property type="entry name" value="ABC_TM1"/>
    <property type="match status" value="1"/>
</dbReference>
<evidence type="ECO:0000256" key="3">
    <source>
        <dbReference type="ARBA" id="ARBA00022475"/>
    </source>
</evidence>
<keyword evidence="11" id="KW-1185">Reference proteome</keyword>
<dbReference type="PANTHER" id="PTHR43386">
    <property type="entry name" value="OLIGOPEPTIDE TRANSPORT SYSTEM PERMEASE PROTEIN APPC"/>
    <property type="match status" value="1"/>
</dbReference>
<dbReference type="EMBL" id="CP041616">
    <property type="protein sequence ID" value="QDO88886.1"/>
    <property type="molecule type" value="Genomic_DNA"/>
</dbReference>
<dbReference type="InterPro" id="IPR050366">
    <property type="entry name" value="BP-dependent_transpt_permease"/>
</dbReference>
<evidence type="ECO:0000256" key="8">
    <source>
        <dbReference type="SAM" id="MobiDB-lite"/>
    </source>
</evidence>
<name>A0A516GBI8_9MICO</name>